<dbReference type="EMBL" id="RKIK01000001">
    <property type="protein sequence ID" value="ROV62606.1"/>
    <property type="molecule type" value="Genomic_DNA"/>
</dbReference>
<dbReference type="PIRSF" id="PIRSF006276">
    <property type="entry name" value="UspA"/>
    <property type="match status" value="1"/>
</dbReference>
<dbReference type="RefSeq" id="WP_123779970.1">
    <property type="nucleotide sequence ID" value="NZ_RKIK01000001.1"/>
</dbReference>
<comment type="subcellular location">
    <subcellularLocation>
        <location evidence="1 5">Cytoplasm</location>
    </subcellularLocation>
</comment>
<sequence>MKYQHILVALDLSEESNLLIDKAVYHAELVNAKVSFIHVDGSIGEIYPELVDIKADPDQRPLNLHAMEVLHKYQEYIEYPLSHFFVGTGDLAEKLKDLCQEQSIDLIICGHHHDLLSHFISYSRRLLNKANVDVLVVPVK</sequence>
<dbReference type="InterPro" id="IPR014729">
    <property type="entry name" value="Rossmann-like_a/b/a_fold"/>
</dbReference>
<evidence type="ECO:0000256" key="2">
    <source>
        <dbReference type="ARBA" id="ARBA00008791"/>
    </source>
</evidence>
<dbReference type="AlphaFoldDB" id="A0A3N3E7A4"/>
<dbReference type="InterPro" id="IPR006015">
    <property type="entry name" value="Universal_stress_UspA"/>
</dbReference>
<dbReference type="Pfam" id="PF00582">
    <property type="entry name" value="Usp"/>
    <property type="match status" value="1"/>
</dbReference>
<comment type="caution">
    <text evidence="8">The sequence shown here is derived from an EMBL/GenBank/DDBJ whole genome shotgun (WGS) entry which is preliminary data.</text>
</comment>
<evidence type="ECO:0000313" key="7">
    <source>
        <dbReference type="EMBL" id="ROV62606.1"/>
    </source>
</evidence>
<evidence type="ECO:0000313" key="9">
    <source>
        <dbReference type="Proteomes" id="UP000278792"/>
    </source>
</evidence>
<evidence type="ECO:0000256" key="3">
    <source>
        <dbReference type="ARBA" id="ARBA00011738"/>
    </source>
</evidence>
<comment type="subunit">
    <text evidence="3">Homodimer.</text>
</comment>
<dbReference type="Gene3D" id="3.40.50.620">
    <property type="entry name" value="HUPs"/>
    <property type="match status" value="1"/>
</dbReference>
<dbReference type="PANTHER" id="PTHR46268:SF23">
    <property type="entry name" value="UNIVERSAL STRESS PROTEIN A-RELATED"/>
    <property type="match status" value="1"/>
</dbReference>
<evidence type="ECO:0000259" key="6">
    <source>
        <dbReference type="Pfam" id="PF00582"/>
    </source>
</evidence>
<feature type="domain" description="UspA" evidence="6">
    <location>
        <begin position="3"/>
        <end position="138"/>
    </location>
</feature>
<accession>A0A3N3E7A4</accession>
<reference evidence="8 9" key="1">
    <citation type="submission" date="2018-11" db="EMBL/GenBank/DDBJ databases">
        <title>Vibrio ponticus strain CAIM 1751 pathogenic for the snapper Lutjanus guttatus.</title>
        <authorList>
            <person name="Soto-Rodriguez S."/>
            <person name="Lozano-Olvera R."/>
            <person name="Gomez-Gil B."/>
        </authorList>
    </citation>
    <scope>NUCLEOTIDE SEQUENCE [LARGE SCALE GENOMIC DNA]</scope>
    <source>
        <strain evidence="8 9">CAIM 1751</strain>
    </source>
</reference>
<name>A0A3N3E7A4_9VIBR</name>
<keyword evidence="4 5" id="KW-0963">Cytoplasm</keyword>
<evidence type="ECO:0000313" key="8">
    <source>
        <dbReference type="EMBL" id="ROV62607.1"/>
    </source>
</evidence>
<dbReference type="Proteomes" id="UP000278792">
    <property type="component" value="Unassembled WGS sequence"/>
</dbReference>
<gene>
    <name evidence="7" type="ORF">EGH82_00385</name>
    <name evidence="8" type="ORF">EGH82_00440</name>
</gene>
<dbReference type="PANTHER" id="PTHR46268">
    <property type="entry name" value="STRESS RESPONSE PROTEIN NHAX"/>
    <property type="match status" value="1"/>
</dbReference>
<proteinExistence type="inferred from homology"/>
<dbReference type="InterPro" id="IPR006016">
    <property type="entry name" value="UspA"/>
</dbReference>
<dbReference type="EMBL" id="RKIK01000001">
    <property type="protein sequence ID" value="ROV62607.1"/>
    <property type="molecule type" value="Genomic_DNA"/>
</dbReference>
<evidence type="ECO:0000256" key="4">
    <source>
        <dbReference type="ARBA" id="ARBA00022490"/>
    </source>
</evidence>
<organism evidence="8 9">
    <name type="scientific">Vibrio ponticus</name>
    <dbReference type="NCBI Taxonomy" id="265668"/>
    <lineage>
        <taxon>Bacteria</taxon>
        <taxon>Pseudomonadati</taxon>
        <taxon>Pseudomonadota</taxon>
        <taxon>Gammaproteobacteria</taxon>
        <taxon>Vibrionales</taxon>
        <taxon>Vibrionaceae</taxon>
        <taxon>Vibrio</taxon>
    </lineage>
</organism>
<dbReference type="GO" id="GO:0005737">
    <property type="term" value="C:cytoplasm"/>
    <property type="evidence" value="ECO:0007669"/>
    <property type="project" value="UniProtKB-SubCell"/>
</dbReference>
<evidence type="ECO:0000256" key="5">
    <source>
        <dbReference type="PIRNR" id="PIRNR006276"/>
    </source>
</evidence>
<protein>
    <recommendedName>
        <fullName evidence="5">Universal stress protein</fullName>
    </recommendedName>
</protein>
<dbReference type="SUPFAM" id="SSF52402">
    <property type="entry name" value="Adenine nucleotide alpha hydrolases-like"/>
    <property type="match status" value="1"/>
</dbReference>
<comment type="similarity">
    <text evidence="2 5">Belongs to the universal stress protein A family.</text>
</comment>
<evidence type="ECO:0000256" key="1">
    <source>
        <dbReference type="ARBA" id="ARBA00004496"/>
    </source>
</evidence>